<protein>
    <submittedName>
        <fullName evidence="2">HotDog domain-containing protein</fullName>
    </submittedName>
</protein>
<gene>
    <name evidence="2" type="ORF">BDW47DRAFT_123835</name>
</gene>
<sequence>MTPLEQIPWIAALLTNPSYETFPLPSRPLDPSDVTNDNLFSKALNTPDAIPHCILQGRLPAPPSPSTGQPEKLRLFASLGEDVTGHPGVLHGGVVASLLDSVMGLLMAFRGEVCMTSSLNIRYRRPVPAPGAVVVQSWVKEERAGRWIVLGEVVDQTGEVLAGAEGVFVGVRRRESRV</sequence>
<dbReference type="EMBL" id="KZ559125">
    <property type="protein sequence ID" value="PLB40339.1"/>
    <property type="molecule type" value="Genomic_DNA"/>
</dbReference>
<dbReference type="CDD" id="cd03443">
    <property type="entry name" value="PaaI_thioesterase"/>
    <property type="match status" value="1"/>
</dbReference>
<evidence type="ECO:0000313" key="3">
    <source>
        <dbReference type="Proteomes" id="UP000234585"/>
    </source>
</evidence>
<dbReference type="RefSeq" id="XP_024674351.1">
    <property type="nucleotide sequence ID" value="XM_024816132.1"/>
</dbReference>
<dbReference type="Gene3D" id="3.10.129.10">
    <property type="entry name" value="Hotdog Thioesterase"/>
    <property type="match status" value="1"/>
</dbReference>
<dbReference type="InterPro" id="IPR006683">
    <property type="entry name" value="Thioestr_dom"/>
</dbReference>
<dbReference type="PANTHER" id="PTHR47260:SF3">
    <property type="entry name" value="THIOESTERASE FAMILY PROTEIN (AFU_ORTHOLOGUE AFUA_7G03960)"/>
    <property type="match status" value="1"/>
</dbReference>
<evidence type="ECO:0000313" key="2">
    <source>
        <dbReference type="EMBL" id="PLB40339.1"/>
    </source>
</evidence>
<proteinExistence type="predicted"/>
<dbReference type="InterPro" id="IPR029069">
    <property type="entry name" value="HotDog_dom_sf"/>
</dbReference>
<evidence type="ECO:0000259" key="1">
    <source>
        <dbReference type="Pfam" id="PF03061"/>
    </source>
</evidence>
<dbReference type="AlphaFoldDB" id="A0A2I2FIA1"/>
<dbReference type="SUPFAM" id="SSF54637">
    <property type="entry name" value="Thioesterase/thiol ester dehydrase-isomerase"/>
    <property type="match status" value="1"/>
</dbReference>
<keyword evidence="3" id="KW-1185">Reference proteome</keyword>
<dbReference type="GeneID" id="36523292"/>
<dbReference type="Proteomes" id="UP000234585">
    <property type="component" value="Unassembled WGS sequence"/>
</dbReference>
<dbReference type="PANTHER" id="PTHR47260">
    <property type="entry name" value="UPF0644 PROTEIN PB2B4.06"/>
    <property type="match status" value="1"/>
</dbReference>
<name>A0A2I2FIA1_ASPCN</name>
<dbReference type="OrthoDB" id="506431at2759"/>
<feature type="domain" description="Thioesterase" evidence="1">
    <location>
        <begin position="88"/>
        <end position="161"/>
    </location>
</feature>
<reference evidence="2 3" key="1">
    <citation type="submission" date="2017-12" db="EMBL/GenBank/DDBJ databases">
        <authorList>
            <consortium name="DOE Joint Genome Institute"/>
            <person name="Haridas S."/>
            <person name="Kjaerbolling I."/>
            <person name="Vesth T.C."/>
            <person name="Frisvad J.C."/>
            <person name="Nybo J.L."/>
            <person name="Theobald S."/>
            <person name="Kuo A."/>
            <person name="Bowyer P."/>
            <person name="Matsuda Y."/>
            <person name="Mondo S."/>
            <person name="Lyhne E.K."/>
            <person name="Kogle M.E."/>
            <person name="Clum A."/>
            <person name="Lipzen A."/>
            <person name="Salamov A."/>
            <person name="Ngan C.Y."/>
            <person name="Daum C."/>
            <person name="Chiniquy J."/>
            <person name="Barry K."/>
            <person name="LaButti K."/>
            <person name="Simmons B.A."/>
            <person name="Magnuson J.K."/>
            <person name="Mortensen U.H."/>
            <person name="Larsen T.O."/>
            <person name="Grigoriev I.V."/>
            <person name="Baker S.E."/>
            <person name="Andersen M.R."/>
            <person name="Nordberg H.P."/>
            <person name="Cantor M.N."/>
            <person name="Hua S.X."/>
        </authorList>
    </citation>
    <scope>NUCLEOTIDE SEQUENCE [LARGE SCALE GENOMIC DNA]</scope>
    <source>
        <strain evidence="2 3">CBS 102.13</strain>
    </source>
</reference>
<dbReference type="InterPro" id="IPR052061">
    <property type="entry name" value="PTE-AB_protein"/>
</dbReference>
<accession>A0A2I2FIA1</accession>
<organism evidence="2 3">
    <name type="scientific">Aspergillus candidus</name>
    <dbReference type="NCBI Taxonomy" id="41067"/>
    <lineage>
        <taxon>Eukaryota</taxon>
        <taxon>Fungi</taxon>
        <taxon>Dikarya</taxon>
        <taxon>Ascomycota</taxon>
        <taxon>Pezizomycotina</taxon>
        <taxon>Eurotiomycetes</taxon>
        <taxon>Eurotiomycetidae</taxon>
        <taxon>Eurotiales</taxon>
        <taxon>Aspergillaceae</taxon>
        <taxon>Aspergillus</taxon>
        <taxon>Aspergillus subgen. Circumdati</taxon>
    </lineage>
</organism>
<dbReference type="Pfam" id="PF03061">
    <property type="entry name" value="4HBT"/>
    <property type="match status" value="1"/>
</dbReference>